<accession>A0A8S0QM80</accession>
<keyword evidence="3" id="KW-1185">Reference proteome</keyword>
<feature type="transmembrane region" description="Helical" evidence="1">
    <location>
        <begin position="87"/>
        <end position="108"/>
    </location>
</feature>
<keyword evidence="1" id="KW-0472">Membrane</keyword>
<evidence type="ECO:0000313" key="3">
    <source>
        <dbReference type="Proteomes" id="UP000594638"/>
    </source>
</evidence>
<gene>
    <name evidence="2" type="ORF">OLEA9_A049129</name>
</gene>
<reference evidence="2 3" key="1">
    <citation type="submission" date="2019-12" db="EMBL/GenBank/DDBJ databases">
        <authorList>
            <person name="Alioto T."/>
            <person name="Alioto T."/>
            <person name="Gomez Garrido J."/>
        </authorList>
    </citation>
    <scope>NUCLEOTIDE SEQUENCE [LARGE SCALE GENOMIC DNA]</scope>
</reference>
<organism evidence="2 3">
    <name type="scientific">Olea europaea subsp. europaea</name>
    <dbReference type="NCBI Taxonomy" id="158383"/>
    <lineage>
        <taxon>Eukaryota</taxon>
        <taxon>Viridiplantae</taxon>
        <taxon>Streptophyta</taxon>
        <taxon>Embryophyta</taxon>
        <taxon>Tracheophyta</taxon>
        <taxon>Spermatophyta</taxon>
        <taxon>Magnoliopsida</taxon>
        <taxon>eudicotyledons</taxon>
        <taxon>Gunneridae</taxon>
        <taxon>Pentapetalae</taxon>
        <taxon>asterids</taxon>
        <taxon>lamiids</taxon>
        <taxon>Lamiales</taxon>
        <taxon>Oleaceae</taxon>
        <taxon>Oleeae</taxon>
        <taxon>Olea</taxon>
    </lineage>
</organism>
<protein>
    <submittedName>
        <fullName evidence="2">Uncharacterized protein</fullName>
    </submittedName>
</protein>
<dbReference type="Gramene" id="OE9A049129T1">
    <property type="protein sequence ID" value="OE9A049129C1"/>
    <property type="gene ID" value="OE9A049129"/>
</dbReference>
<dbReference type="EMBL" id="CACTIH010001866">
    <property type="protein sequence ID" value="CAA2966731.1"/>
    <property type="molecule type" value="Genomic_DNA"/>
</dbReference>
<proteinExistence type="predicted"/>
<evidence type="ECO:0000313" key="2">
    <source>
        <dbReference type="EMBL" id="CAA2966731.1"/>
    </source>
</evidence>
<evidence type="ECO:0000256" key="1">
    <source>
        <dbReference type="SAM" id="Phobius"/>
    </source>
</evidence>
<comment type="caution">
    <text evidence="2">The sequence shown here is derived from an EMBL/GenBank/DDBJ whole genome shotgun (WGS) entry which is preliminary data.</text>
</comment>
<keyword evidence="1" id="KW-1133">Transmembrane helix</keyword>
<feature type="transmembrane region" description="Helical" evidence="1">
    <location>
        <begin position="57"/>
        <end position="81"/>
    </location>
</feature>
<sequence>MSLCKVLELRHSTVPLRAKLRCYAAPPLVDYSISHRSKIFSDVSIIFLRYCGSQHHLWRFCGVGISYGGFCGDFAMVYAVILWHVFVVAFEVVLLQVVVVLGGGGNGWRQSNHGKIERGEAINKMKEHSAVMDVENTEGGNDLVETFKDAYGILVEP</sequence>
<keyword evidence="1" id="KW-0812">Transmembrane</keyword>
<dbReference type="Proteomes" id="UP000594638">
    <property type="component" value="Unassembled WGS sequence"/>
</dbReference>
<dbReference type="AlphaFoldDB" id="A0A8S0QM80"/>
<name>A0A8S0QM80_OLEEU</name>